<dbReference type="EMBL" id="OGTP01000036">
    <property type="protein sequence ID" value="SPB18723.1"/>
    <property type="molecule type" value="Genomic_DNA"/>
</dbReference>
<dbReference type="InterPro" id="IPR012933">
    <property type="entry name" value="HicA_mRNA_interferase"/>
</dbReference>
<name>A0A2U3IF22_9BURK</name>
<dbReference type="GO" id="GO:0016787">
    <property type="term" value="F:hydrolase activity"/>
    <property type="evidence" value="ECO:0007669"/>
    <property type="project" value="UniProtKB-KW"/>
</dbReference>
<evidence type="ECO:0000313" key="9">
    <source>
        <dbReference type="Proteomes" id="UP000238169"/>
    </source>
</evidence>
<keyword evidence="5 8" id="KW-0378">Hydrolase</keyword>
<proteinExistence type="inferred from homology"/>
<evidence type="ECO:0000256" key="1">
    <source>
        <dbReference type="ARBA" id="ARBA00006620"/>
    </source>
</evidence>
<dbReference type="GO" id="GO:0003729">
    <property type="term" value="F:mRNA binding"/>
    <property type="evidence" value="ECO:0007669"/>
    <property type="project" value="InterPro"/>
</dbReference>
<evidence type="ECO:0000256" key="3">
    <source>
        <dbReference type="ARBA" id="ARBA00022722"/>
    </source>
</evidence>
<organism evidence="8 9">
    <name type="scientific">Caballeronia novacaledonica</name>
    <dbReference type="NCBI Taxonomy" id="1544861"/>
    <lineage>
        <taxon>Bacteria</taxon>
        <taxon>Pseudomonadati</taxon>
        <taxon>Pseudomonadota</taxon>
        <taxon>Betaproteobacteria</taxon>
        <taxon>Burkholderiales</taxon>
        <taxon>Burkholderiaceae</taxon>
        <taxon>Caballeronia</taxon>
    </lineage>
</organism>
<keyword evidence="6" id="KW-0694">RNA-binding</keyword>
<dbReference type="SUPFAM" id="SSF54786">
    <property type="entry name" value="YcfA/nrd intein domain"/>
    <property type="match status" value="1"/>
</dbReference>
<dbReference type="OrthoDB" id="6699594at2"/>
<evidence type="ECO:0000256" key="5">
    <source>
        <dbReference type="ARBA" id="ARBA00022801"/>
    </source>
</evidence>
<dbReference type="Pfam" id="PF07927">
    <property type="entry name" value="HicA_toxin"/>
    <property type="match status" value="1"/>
</dbReference>
<dbReference type="RefSeq" id="WP_106858161.1">
    <property type="nucleotide sequence ID" value="NZ_OGTP01000036.1"/>
</dbReference>
<dbReference type="AlphaFoldDB" id="A0A2U3IF22"/>
<evidence type="ECO:0000256" key="4">
    <source>
        <dbReference type="ARBA" id="ARBA00022759"/>
    </source>
</evidence>
<keyword evidence="2" id="KW-1277">Toxin-antitoxin system</keyword>
<dbReference type="InterPro" id="IPR038570">
    <property type="entry name" value="HicA_sf"/>
</dbReference>
<gene>
    <name evidence="8" type="primary">hicA</name>
    <name evidence="8" type="ORF">NOV72_05925</name>
</gene>
<dbReference type="Gene3D" id="3.30.920.30">
    <property type="entry name" value="Hypothetical protein"/>
    <property type="match status" value="1"/>
</dbReference>
<keyword evidence="4" id="KW-0255">Endonuclease</keyword>
<keyword evidence="9" id="KW-1185">Reference proteome</keyword>
<evidence type="ECO:0000256" key="7">
    <source>
        <dbReference type="ARBA" id="ARBA00023016"/>
    </source>
</evidence>
<evidence type="ECO:0000256" key="6">
    <source>
        <dbReference type="ARBA" id="ARBA00022884"/>
    </source>
</evidence>
<comment type="similarity">
    <text evidence="1">Belongs to the HicA mRNA interferase family.</text>
</comment>
<protein>
    <submittedName>
        <fullName evidence="8">Putative mRNA interferase HicA</fullName>
        <ecNumber evidence="8">3.1.-.-</ecNumber>
    </submittedName>
</protein>
<keyword evidence="3" id="KW-0540">Nuclease</keyword>
<sequence length="61" mass="6878">MCTKYSEFRKWLRDQGVEIKAGKGSHFRLTLNGKISIFPDHGSKEIGTGLMAQIKKQLGLK</sequence>
<dbReference type="GO" id="GO:0004519">
    <property type="term" value="F:endonuclease activity"/>
    <property type="evidence" value="ECO:0007669"/>
    <property type="project" value="UniProtKB-KW"/>
</dbReference>
<keyword evidence="7" id="KW-0346">Stress response</keyword>
<evidence type="ECO:0000256" key="2">
    <source>
        <dbReference type="ARBA" id="ARBA00022649"/>
    </source>
</evidence>
<evidence type="ECO:0000313" key="8">
    <source>
        <dbReference type="EMBL" id="SPB18723.1"/>
    </source>
</evidence>
<dbReference type="Proteomes" id="UP000238169">
    <property type="component" value="Unassembled WGS sequence"/>
</dbReference>
<dbReference type="EC" id="3.1.-.-" evidence="8"/>
<reference evidence="9" key="1">
    <citation type="submission" date="2018-01" db="EMBL/GenBank/DDBJ databases">
        <authorList>
            <person name="Peeters C."/>
        </authorList>
    </citation>
    <scope>NUCLEOTIDE SEQUENCE [LARGE SCALE GENOMIC DNA]</scope>
</reference>
<accession>A0A2U3IF22</accession>